<evidence type="ECO:0000313" key="1">
    <source>
        <dbReference type="EMBL" id="KAF2282960.1"/>
    </source>
</evidence>
<reference evidence="1 2" key="1">
    <citation type="journal article" date="2020" name="Mol. Plant">
        <title>The Chromosome-Based Rubber Tree Genome Provides New Insights into Spurge Genome Evolution and Rubber Biosynthesis.</title>
        <authorList>
            <person name="Liu J."/>
            <person name="Shi C."/>
            <person name="Shi C.C."/>
            <person name="Li W."/>
            <person name="Zhang Q.J."/>
            <person name="Zhang Y."/>
            <person name="Li K."/>
            <person name="Lu H.F."/>
            <person name="Shi C."/>
            <person name="Zhu S.T."/>
            <person name="Xiao Z.Y."/>
            <person name="Nan H."/>
            <person name="Yue Y."/>
            <person name="Zhu X.G."/>
            <person name="Wu Y."/>
            <person name="Hong X.N."/>
            <person name="Fan G.Y."/>
            <person name="Tong Y."/>
            <person name="Zhang D."/>
            <person name="Mao C.L."/>
            <person name="Liu Y.L."/>
            <person name="Hao S.J."/>
            <person name="Liu W.Q."/>
            <person name="Lv M.Q."/>
            <person name="Zhang H.B."/>
            <person name="Liu Y."/>
            <person name="Hu-Tang G.R."/>
            <person name="Wang J.P."/>
            <person name="Wang J.H."/>
            <person name="Sun Y.H."/>
            <person name="Ni S.B."/>
            <person name="Chen W.B."/>
            <person name="Zhang X.C."/>
            <person name="Jiao Y.N."/>
            <person name="Eichler E.E."/>
            <person name="Li G.H."/>
            <person name="Liu X."/>
            <person name="Gao L.Z."/>
        </authorList>
    </citation>
    <scope>NUCLEOTIDE SEQUENCE [LARGE SCALE GENOMIC DNA]</scope>
    <source>
        <strain evidence="2">cv. GT1</strain>
        <tissue evidence="1">Leaf</tissue>
    </source>
</reference>
<gene>
    <name evidence="1" type="ORF">GH714_043277</name>
</gene>
<dbReference type="Proteomes" id="UP000467840">
    <property type="component" value="Unassembled WGS sequence"/>
</dbReference>
<accession>A0A6A6K2E7</accession>
<keyword evidence="2" id="KW-1185">Reference proteome</keyword>
<name>A0A6A6K2E7_HEVBR</name>
<proteinExistence type="predicted"/>
<comment type="caution">
    <text evidence="1">The sequence shown here is derived from an EMBL/GenBank/DDBJ whole genome shotgun (WGS) entry which is preliminary data.</text>
</comment>
<dbReference type="AlphaFoldDB" id="A0A6A6K2E7"/>
<protein>
    <submittedName>
        <fullName evidence="1">Uncharacterized protein</fullName>
    </submittedName>
</protein>
<dbReference type="EMBL" id="JAAGAX010000040">
    <property type="protein sequence ID" value="KAF2282960.1"/>
    <property type="molecule type" value="Genomic_DNA"/>
</dbReference>
<evidence type="ECO:0000313" key="2">
    <source>
        <dbReference type="Proteomes" id="UP000467840"/>
    </source>
</evidence>
<sequence length="182" mass="20552">MLYPILPCVGHALGANLQHNENSTIGQISFQNHRIDDDPDRVCTSSPQLPIRNMVFNAKKDEIRGRGANKKLSRRNIYRNETQIPKHIVFCFKEDGAFDVVIDGKSEEPLKLFDSGNTSPRPVNRKLNYGKVAETVRKAAMGKCQMHIALMLASKLEKGLFLLKRYISSLNLIDCQVNLKSK</sequence>
<organism evidence="1 2">
    <name type="scientific">Hevea brasiliensis</name>
    <name type="common">Para rubber tree</name>
    <name type="synonym">Siphonia brasiliensis</name>
    <dbReference type="NCBI Taxonomy" id="3981"/>
    <lineage>
        <taxon>Eukaryota</taxon>
        <taxon>Viridiplantae</taxon>
        <taxon>Streptophyta</taxon>
        <taxon>Embryophyta</taxon>
        <taxon>Tracheophyta</taxon>
        <taxon>Spermatophyta</taxon>
        <taxon>Magnoliopsida</taxon>
        <taxon>eudicotyledons</taxon>
        <taxon>Gunneridae</taxon>
        <taxon>Pentapetalae</taxon>
        <taxon>rosids</taxon>
        <taxon>fabids</taxon>
        <taxon>Malpighiales</taxon>
        <taxon>Euphorbiaceae</taxon>
        <taxon>Crotonoideae</taxon>
        <taxon>Micrandreae</taxon>
        <taxon>Hevea</taxon>
    </lineage>
</organism>